<evidence type="ECO:0000256" key="1">
    <source>
        <dbReference type="ARBA" id="ARBA00004173"/>
    </source>
</evidence>
<evidence type="ECO:0000256" key="3">
    <source>
        <dbReference type="ARBA" id="ARBA00022946"/>
    </source>
</evidence>
<comment type="similarity">
    <text evidence="2">Belongs to the mitochondrion-specific ribosomal protein mL41 family.</text>
</comment>
<name>A0A0C9U7E8_SPHS4</name>
<evidence type="ECO:0000256" key="4">
    <source>
        <dbReference type="ARBA" id="ARBA00022980"/>
    </source>
</evidence>
<reference evidence="7 8" key="1">
    <citation type="submission" date="2014-06" db="EMBL/GenBank/DDBJ databases">
        <title>Evolutionary Origins and Diversification of the Mycorrhizal Mutualists.</title>
        <authorList>
            <consortium name="DOE Joint Genome Institute"/>
            <consortium name="Mycorrhizal Genomics Consortium"/>
            <person name="Kohler A."/>
            <person name="Kuo A."/>
            <person name="Nagy L.G."/>
            <person name="Floudas D."/>
            <person name="Copeland A."/>
            <person name="Barry K.W."/>
            <person name="Cichocki N."/>
            <person name="Veneault-Fourrey C."/>
            <person name="LaButti K."/>
            <person name="Lindquist E.A."/>
            <person name="Lipzen A."/>
            <person name="Lundell T."/>
            <person name="Morin E."/>
            <person name="Murat C."/>
            <person name="Riley R."/>
            <person name="Ohm R."/>
            <person name="Sun H."/>
            <person name="Tunlid A."/>
            <person name="Henrissat B."/>
            <person name="Grigoriev I.V."/>
            <person name="Hibbett D.S."/>
            <person name="Martin F."/>
        </authorList>
    </citation>
    <scope>NUCLEOTIDE SEQUENCE [LARGE SCALE GENOMIC DNA]</scope>
    <source>
        <strain evidence="7 8">SS14</strain>
    </source>
</reference>
<keyword evidence="6" id="KW-0687">Ribonucleoprotein</keyword>
<protein>
    <recommendedName>
        <fullName evidence="9">54S ribosomal protein L27, mitochondrial</fullName>
    </recommendedName>
</protein>
<gene>
    <name evidence="7" type="ORF">M422DRAFT_210632</name>
</gene>
<comment type="subcellular location">
    <subcellularLocation>
        <location evidence="1">Mitochondrion</location>
    </subcellularLocation>
</comment>
<sequence>MFATVARFSKASRLPLNSKRAGKDFYKGYRHAYEPGGRRTGAPGEHVIRGKAKYRLLDEKVRIYIAPAIEEIRNSKLKPYVYKDNRFEYEPAPPVYGQSKMLSPERLLTMTRPEGKEDLTSLKRVNIKKIVDSQKLKKSK</sequence>
<dbReference type="EMBL" id="KN837156">
    <property type="protein sequence ID" value="KIJ38883.1"/>
    <property type="molecule type" value="Genomic_DNA"/>
</dbReference>
<evidence type="ECO:0000256" key="5">
    <source>
        <dbReference type="ARBA" id="ARBA00023128"/>
    </source>
</evidence>
<dbReference type="OrthoDB" id="408933at2759"/>
<keyword evidence="3" id="KW-0809">Transit peptide</keyword>
<evidence type="ECO:0000256" key="2">
    <source>
        <dbReference type="ARBA" id="ARBA00010152"/>
    </source>
</evidence>
<keyword evidence="4" id="KW-0689">Ribosomal protein</keyword>
<keyword evidence="5" id="KW-0496">Mitochondrion</keyword>
<keyword evidence="8" id="KW-1185">Reference proteome</keyword>
<dbReference type="HOGENOM" id="CLU_129079_0_0_1"/>
<dbReference type="Proteomes" id="UP000054279">
    <property type="component" value="Unassembled WGS sequence"/>
</dbReference>
<dbReference type="PANTHER" id="PTHR21338:SF0">
    <property type="entry name" value="LARGE RIBOSOMAL SUBUNIT PROTEIN ML41"/>
    <property type="match status" value="1"/>
</dbReference>
<evidence type="ECO:0008006" key="9">
    <source>
        <dbReference type="Google" id="ProtNLM"/>
    </source>
</evidence>
<organism evidence="7 8">
    <name type="scientific">Sphaerobolus stellatus (strain SS14)</name>
    <dbReference type="NCBI Taxonomy" id="990650"/>
    <lineage>
        <taxon>Eukaryota</taxon>
        <taxon>Fungi</taxon>
        <taxon>Dikarya</taxon>
        <taxon>Basidiomycota</taxon>
        <taxon>Agaricomycotina</taxon>
        <taxon>Agaricomycetes</taxon>
        <taxon>Phallomycetidae</taxon>
        <taxon>Geastrales</taxon>
        <taxon>Sphaerobolaceae</taxon>
        <taxon>Sphaerobolus</taxon>
    </lineage>
</organism>
<proteinExistence type="inferred from homology"/>
<dbReference type="GO" id="GO:0005762">
    <property type="term" value="C:mitochondrial large ribosomal subunit"/>
    <property type="evidence" value="ECO:0007669"/>
    <property type="project" value="InterPro"/>
</dbReference>
<dbReference type="InterPro" id="IPR019189">
    <property type="entry name" value="Ribosomal_mL41"/>
</dbReference>
<accession>A0A0C9U7E8</accession>
<dbReference type="GO" id="GO:0006412">
    <property type="term" value="P:translation"/>
    <property type="evidence" value="ECO:0007669"/>
    <property type="project" value="TreeGrafter"/>
</dbReference>
<dbReference type="Pfam" id="PF09809">
    <property type="entry name" value="MRP-L27"/>
    <property type="match status" value="1"/>
</dbReference>
<dbReference type="GO" id="GO:0003735">
    <property type="term" value="F:structural constituent of ribosome"/>
    <property type="evidence" value="ECO:0007669"/>
    <property type="project" value="InterPro"/>
</dbReference>
<dbReference type="AlphaFoldDB" id="A0A0C9U7E8"/>
<evidence type="ECO:0000313" key="7">
    <source>
        <dbReference type="EMBL" id="KIJ38883.1"/>
    </source>
</evidence>
<dbReference type="PANTHER" id="PTHR21338">
    <property type="entry name" value="MITOCHONDRIAL RIBOSOMAL PROTEIN L41"/>
    <property type="match status" value="1"/>
</dbReference>
<evidence type="ECO:0000313" key="8">
    <source>
        <dbReference type="Proteomes" id="UP000054279"/>
    </source>
</evidence>
<evidence type="ECO:0000256" key="6">
    <source>
        <dbReference type="ARBA" id="ARBA00023274"/>
    </source>
</evidence>